<dbReference type="PANTHER" id="PTHR36978">
    <property type="entry name" value="P-LOOP CONTAINING NUCLEOTIDE TRIPHOSPHATE HYDROLASE"/>
    <property type="match status" value="1"/>
</dbReference>
<dbReference type="SUPFAM" id="SSF52540">
    <property type="entry name" value="P-loop containing nucleoside triphosphate hydrolases"/>
    <property type="match status" value="1"/>
</dbReference>
<dbReference type="Gene3D" id="3.40.50.300">
    <property type="entry name" value="P-loop containing nucleotide triphosphate hydrolases"/>
    <property type="match status" value="1"/>
</dbReference>
<dbReference type="EMBL" id="MU004236">
    <property type="protein sequence ID" value="KAF2668241.1"/>
    <property type="molecule type" value="Genomic_DNA"/>
</dbReference>
<dbReference type="Pfam" id="PF17784">
    <property type="entry name" value="Sulfotransfer_4"/>
    <property type="match status" value="1"/>
</dbReference>
<dbReference type="Proteomes" id="UP000799302">
    <property type="component" value="Unassembled WGS sequence"/>
</dbReference>
<dbReference type="PANTHER" id="PTHR36978:SF4">
    <property type="entry name" value="P-LOOP CONTAINING NUCLEOSIDE TRIPHOSPHATE HYDROLASE PROTEIN"/>
    <property type="match status" value="1"/>
</dbReference>
<dbReference type="OrthoDB" id="408152at2759"/>
<keyword evidence="2" id="KW-1185">Reference proteome</keyword>
<dbReference type="InterPro" id="IPR027417">
    <property type="entry name" value="P-loop_NTPase"/>
</dbReference>
<name>A0A6A6U9G6_9PEZI</name>
<gene>
    <name evidence="1" type="ORF">BT63DRAFT_414264</name>
</gene>
<proteinExistence type="predicted"/>
<reference evidence="1" key="1">
    <citation type="journal article" date="2020" name="Stud. Mycol.">
        <title>101 Dothideomycetes genomes: a test case for predicting lifestyles and emergence of pathogens.</title>
        <authorList>
            <person name="Haridas S."/>
            <person name="Albert R."/>
            <person name="Binder M."/>
            <person name="Bloem J."/>
            <person name="Labutti K."/>
            <person name="Salamov A."/>
            <person name="Andreopoulos B."/>
            <person name="Baker S."/>
            <person name="Barry K."/>
            <person name="Bills G."/>
            <person name="Bluhm B."/>
            <person name="Cannon C."/>
            <person name="Castanera R."/>
            <person name="Culley D."/>
            <person name="Daum C."/>
            <person name="Ezra D."/>
            <person name="Gonzalez J."/>
            <person name="Henrissat B."/>
            <person name="Kuo A."/>
            <person name="Liang C."/>
            <person name="Lipzen A."/>
            <person name="Lutzoni F."/>
            <person name="Magnuson J."/>
            <person name="Mondo S."/>
            <person name="Nolan M."/>
            <person name="Ohm R."/>
            <person name="Pangilinan J."/>
            <person name="Park H.-J."/>
            <person name="Ramirez L."/>
            <person name="Alfaro M."/>
            <person name="Sun H."/>
            <person name="Tritt A."/>
            <person name="Yoshinaga Y."/>
            <person name="Zwiers L.-H."/>
            <person name="Turgeon B."/>
            <person name="Goodwin S."/>
            <person name="Spatafora J."/>
            <person name="Crous P."/>
            <person name="Grigoriev I."/>
        </authorList>
    </citation>
    <scope>NUCLEOTIDE SEQUENCE</scope>
    <source>
        <strain evidence="1">CBS 115976</strain>
    </source>
</reference>
<accession>A0A6A6U9G6</accession>
<evidence type="ECO:0000313" key="1">
    <source>
        <dbReference type="EMBL" id="KAF2668241.1"/>
    </source>
</evidence>
<sequence>MKVLVLGMPRTGTQSLADALKILGVSPVYHMREVGKNNHEELWIEALEAKVEGKGKQWSTTEDFERIVGNYEALSDVPAMIFAEELIKAYPDALVILTVRDEQVWHKSMMATLWHAHCNFPKKPIASLYHRHLWEDDFPAKGIEAYRKHNSSVRELSAGRKFLEYQVSQGWDPLCRFLGANVPEEPFPRADDWLSYKTHHAGEQSQKN</sequence>
<organism evidence="1 2">
    <name type="scientific">Microthyrium microscopicum</name>
    <dbReference type="NCBI Taxonomy" id="703497"/>
    <lineage>
        <taxon>Eukaryota</taxon>
        <taxon>Fungi</taxon>
        <taxon>Dikarya</taxon>
        <taxon>Ascomycota</taxon>
        <taxon>Pezizomycotina</taxon>
        <taxon>Dothideomycetes</taxon>
        <taxon>Dothideomycetes incertae sedis</taxon>
        <taxon>Microthyriales</taxon>
        <taxon>Microthyriaceae</taxon>
        <taxon>Microthyrium</taxon>
    </lineage>
</organism>
<dbReference type="AlphaFoldDB" id="A0A6A6U9G6"/>
<evidence type="ECO:0000313" key="2">
    <source>
        <dbReference type="Proteomes" id="UP000799302"/>
    </source>
</evidence>
<protein>
    <recommendedName>
        <fullName evidence="3">P-loop containing nucleoside triphosphate hydrolase protein</fullName>
    </recommendedName>
</protein>
<evidence type="ECO:0008006" key="3">
    <source>
        <dbReference type="Google" id="ProtNLM"/>
    </source>
</evidence>
<dbReference type="InterPro" id="IPR040632">
    <property type="entry name" value="Sulfotransfer_4"/>
</dbReference>